<dbReference type="Proteomes" id="UP000460715">
    <property type="component" value="Unassembled WGS sequence"/>
</dbReference>
<keyword evidence="2" id="KW-1133">Transmembrane helix</keyword>
<keyword evidence="2" id="KW-0812">Transmembrane</keyword>
<feature type="transmembrane region" description="Helical" evidence="2">
    <location>
        <begin position="263"/>
        <end position="286"/>
    </location>
</feature>
<feature type="region of interest" description="Disordered" evidence="1">
    <location>
        <begin position="1"/>
        <end position="22"/>
    </location>
</feature>
<feature type="transmembrane region" description="Helical" evidence="2">
    <location>
        <begin position="236"/>
        <end position="257"/>
    </location>
</feature>
<gene>
    <name evidence="4" type="ORF">E0493_20775</name>
</gene>
<sequence>MKGEAAEAGQADQQGNQGGDDARLEAHDELPVREWLRWGAVSREPVKNPFFPNPALCRLICRKAGCAPPCEAAGMIADCLHDLAALGPGGLATLMGALFLAGLGGGLTHCAGMCAPFVLAQAAAGAGQSAGGTLLARLAGAALVPYHLGRTAGYAALGGLAGALSGLAGGQSGAQSGALRFLLAGLLLAAALLMLAQASGRLGAALPRLAAPRLPTLPSRWLGALLAAPGGWRGMALGLLLSALPCGLLYGALAAAAGAGSALGGALVMAAFCAGTVPALVGLALAGRFFGRRAGARLRLASAALFALNALLLAGLAWRLLAQAPAA</sequence>
<feature type="compositionally biased region" description="Low complexity" evidence="1">
    <location>
        <begin position="1"/>
        <end position="15"/>
    </location>
</feature>
<feature type="transmembrane region" description="Helical" evidence="2">
    <location>
        <begin position="298"/>
        <end position="321"/>
    </location>
</feature>
<comment type="caution">
    <text evidence="4">The sequence shown here is derived from an EMBL/GenBank/DDBJ whole genome shotgun (WGS) entry which is preliminary data.</text>
</comment>
<dbReference type="InterPro" id="IPR039447">
    <property type="entry name" value="UreH-like_TM_dom"/>
</dbReference>
<keyword evidence="2" id="KW-0472">Membrane</keyword>
<evidence type="ECO:0000256" key="1">
    <source>
        <dbReference type="SAM" id="MobiDB-lite"/>
    </source>
</evidence>
<organism evidence="4 5">
    <name type="scientific">Teichococcus coralli</name>
    <dbReference type="NCBI Taxonomy" id="2545983"/>
    <lineage>
        <taxon>Bacteria</taxon>
        <taxon>Pseudomonadati</taxon>
        <taxon>Pseudomonadota</taxon>
        <taxon>Alphaproteobacteria</taxon>
        <taxon>Acetobacterales</taxon>
        <taxon>Roseomonadaceae</taxon>
        <taxon>Roseomonas</taxon>
    </lineage>
</organism>
<dbReference type="AlphaFoldDB" id="A0A845BFY2"/>
<keyword evidence="5" id="KW-1185">Reference proteome</keyword>
<feature type="domain" description="Urease accessory protein UreH-like transmembrane" evidence="3">
    <location>
        <begin position="98"/>
        <end position="308"/>
    </location>
</feature>
<reference evidence="4 5" key="1">
    <citation type="submission" date="2019-03" db="EMBL/GenBank/DDBJ databases">
        <title>Roseomonas sp. a novel Roseomonas species isolated from Sea whip Gorgonian.</title>
        <authorList>
            <person name="Li F."/>
            <person name="Pan X."/>
            <person name="Huang S."/>
            <person name="Li Z."/>
            <person name="Meng B."/>
        </authorList>
    </citation>
    <scope>NUCLEOTIDE SEQUENCE [LARGE SCALE GENOMIC DNA]</scope>
    <source>
        <strain evidence="4 5">M0104</strain>
    </source>
</reference>
<dbReference type="PANTHER" id="PTHR42208:SF1">
    <property type="entry name" value="HEAVY METAL TRANSPORTER"/>
    <property type="match status" value="1"/>
</dbReference>
<accession>A0A845BFY2</accession>
<evidence type="ECO:0000313" key="5">
    <source>
        <dbReference type="Proteomes" id="UP000460715"/>
    </source>
</evidence>
<evidence type="ECO:0000256" key="2">
    <source>
        <dbReference type="SAM" id="Phobius"/>
    </source>
</evidence>
<dbReference type="Pfam" id="PF13386">
    <property type="entry name" value="DsbD_2"/>
    <property type="match status" value="1"/>
</dbReference>
<dbReference type="EMBL" id="SNVJ01000028">
    <property type="protein sequence ID" value="MXP65788.1"/>
    <property type="molecule type" value="Genomic_DNA"/>
</dbReference>
<evidence type="ECO:0000313" key="4">
    <source>
        <dbReference type="EMBL" id="MXP65788.1"/>
    </source>
</evidence>
<evidence type="ECO:0000259" key="3">
    <source>
        <dbReference type="Pfam" id="PF13386"/>
    </source>
</evidence>
<proteinExistence type="predicted"/>
<name>A0A845BFY2_9PROT</name>
<dbReference type="PANTHER" id="PTHR42208">
    <property type="entry name" value="HEAVY METAL TRANSPORTER-RELATED"/>
    <property type="match status" value="1"/>
</dbReference>
<protein>
    <submittedName>
        <fullName evidence="4">Sulfite exporter TauE/SafE family protein</fullName>
    </submittedName>
</protein>
<feature type="transmembrane region" description="Helical" evidence="2">
    <location>
        <begin position="177"/>
        <end position="196"/>
    </location>
</feature>